<dbReference type="Pfam" id="PF00400">
    <property type="entry name" value="WD40"/>
    <property type="match status" value="3"/>
</dbReference>
<feature type="compositionally biased region" description="Basic and acidic residues" evidence="2">
    <location>
        <begin position="278"/>
        <end position="288"/>
    </location>
</feature>
<dbReference type="Proteomes" id="UP000241890">
    <property type="component" value="Unassembled WGS sequence"/>
</dbReference>
<dbReference type="InterPro" id="IPR042411">
    <property type="entry name" value="WDR27"/>
</dbReference>
<protein>
    <submittedName>
        <fullName evidence="3">WD repeat-containing protein 27</fullName>
    </submittedName>
</protein>
<keyword evidence="1" id="KW-0853">WD repeat</keyword>
<evidence type="ECO:0000313" key="3">
    <source>
        <dbReference type="EMBL" id="GBG27462.1"/>
    </source>
</evidence>
<feature type="compositionally biased region" description="Polar residues" evidence="2">
    <location>
        <begin position="323"/>
        <end position="334"/>
    </location>
</feature>
<reference evidence="3 4" key="1">
    <citation type="submission" date="2017-12" db="EMBL/GenBank/DDBJ databases">
        <title>Sequencing, de novo assembly and annotation of complete genome of a new Thraustochytrid species, strain FCC1311.</title>
        <authorList>
            <person name="Sedici K."/>
            <person name="Godart F."/>
            <person name="Aiese Cigliano R."/>
            <person name="Sanseverino W."/>
            <person name="Barakat M."/>
            <person name="Ortet P."/>
            <person name="Marechal E."/>
            <person name="Cagnac O."/>
            <person name="Amato A."/>
        </authorList>
    </citation>
    <scope>NUCLEOTIDE SEQUENCE [LARGE SCALE GENOMIC DNA]</scope>
</reference>
<dbReference type="SUPFAM" id="SSF50978">
    <property type="entry name" value="WD40 repeat-like"/>
    <property type="match status" value="2"/>
</dbReference>
<evidence type="ECO:0000313" key="4">
    <source>
        <dbReference type="Proteomes" id="UP000241890"/>
    </source>
</evidence>
<dbReference type="PROSITE" id="PS50294">
    <property type="entry name" value="WD_REPEATS_REGION"/>
    <property type="match status" value="1"/>
</dbReference>
<dbReference type="EMBL" id="BEYU01000031">
    <property type="protein sequence ID" value="GBG27462.1"/>
    <property type="molecule type" value="Genomic_DNA"/>
</dbReference>
<dbReference type="AlphaFoldDB" id="A0A2R5G8T1"/>
<organism evidence="3 4">
    <name type="scientific">Hondaea fermentalgiana</name>
    <dbReference type="NCBI Taxonomy" id="2315210"/>
    <lineage>
        <taxon>Eukaryota</taxon>
        <taxon>Sar</taxon>
        <taxon>Stramenopiles</taxon>
        <taxon>Bigyra</taxon>
        <taxon>Labyrinthulomycetes</taxon>
        <taxon>Thraustochytrida</taxon>
        <taxon>Thraustochytriidae</taxon>
        <taxon>Hondaea</taxon>
    </lineage>
</organism>
<accession>A0A2R5G8T1</accession>
<dbReference type="PROSITE" id="PS50082">
    <property type="entry name" value="WD_REPEATS_2"/>
    <property type="match status" value="2"/>
</dbReference>
<gene>
    <name evidence="3" type="ORF">FCC1311_036832</name>
</gene>
<dbReference type="PANTHER" id="PTHR44525">
    <property type="entry name" value="WD REPEAT-CONTAINING PROTEIN 27"/>
    <property type="match status" value="1"/>
</dbReference>
<dbReference type="SMART" id="SM00320">
    <property type="entry name" value="WD40"/>
    <property type="match status" value="5"/>
</dbReference>
<keyword evidence="4" id="KW-1185">Reference proteome</keyword>
<evidence type="ECO:0000256" key="1">
    <source>
        <dbReference type="PROSITE-ProRule" id="PRU00221"/>
    </source>
</evidence>
<feature type="region of interest" description="Disordered" evidence="2">
    <location>
        <begin position="278"/>
        <end position="409"/>
    </location>
</feature>
<sequence>MPSPRLIGSPRAASALACSGSLVAVSSFDAPSITVWECTEEERDGNEVAPLCVFTVRGSRCLLLALSPCARELWTLSDESIQAWRLNESLAWDAFYEASAAPFVASGILRCASGGASTVCGGAELSSLRNPASERWNTCKGSDALIMDAQFVSLPGVADFCGVAFVTEDGACNLWDTDAAEILCRIADPLLGDMPPTSLAVWDGALCVVGDEGNFALVEVRKGAMTVYDCGSICAGRDAHDTMSQGVTGAYWQNNLLLLSFASRVVLYDTTAGRILSDERLDEDHPEIGSEEDSGEERESEEANQETETLSVFPSADPPETSALRSVSRNSLRLQESGRAAPKRREKSLNKPVTFHKSIKSSGYGTPPQVRTLFKTAKQERNAKSKNARASRGVTEALRSRAGGPPSYPCDCTPVSEKLAVPSDVEAKMKHQGAVLKVKYSLDGSLLGSCGSDNAVRVTRLPLSKHKGDGSSFIGHHAKVDSIDFSFLSNLIRVTNIPSRPLLLTGCADGSAMLWSTALAHPLAVFAPEAKSNGSASSSNNTNGGKVQASFFYLDQFVLVSHGSMVRMHRYEIDERAVAPSRDVDTQREKNRQKVALHSGAGSANQKVVASWDCSTEAKSVNGFAAMNAFHSHLVLLSRSDGSVAAIDVAADRILRVSRGLSRAPHTITLPTHALHAAHPPGAFDMFVTSSTADGGTLQMWDLRQREAVQTLQGHQNRVHTVGTSISPCMRYIATGSEDNSCYLYDVRMGSVQSRLWQPHKDTVSDVSFHPVVPYLATACHDGRIRIFGS</sequence>
<evidence type="ECO:0000256" key="2">
    <source>
        <dbReference type="SAM" id="MobiDB-lite"/>
    </source>
</evidence>
<dbReference type="InParanoid" id="A0A2R5G8T1"/>
<dbReference type="PANTHER" id="PTHR44525:SF1">
    <property type="entry name" value="WD REPEAT-CONTAINING PROTEIN 27"/>
    <property type="match status" value="1"/>
</dbReference>
<dbReference type="InterPro" id="IPR001680">
    <property type="entry name" value="WD40_rpt"/>
</dbReference>
<proteinExistence type="predicted"/>
<feature type="compositionally biased region" description="Acidic residues" evidence="2">
    <location>
        <begin position="289"/>
        <end position="305"/>
    </location>
</feature>
<name>A0A2R5G8T1_9STRA</name>
<dbReference type="InterPro" id="IPR036322">
    <property type="entry name" value="WD40_repeat_dom_sf"/>
</dbReference>
<comment type="caution">
    <text evidence="3">The sequence shown here is derived from an EMBL/GenBank/DDBJ whole genome shotgun (WGS) entry which is preliminary data.</text>
</comment>
<feature type="repeat" description="WD" evidence="1">
    <location>
        <begin position="712"/>
        <end position="755"/>
    </location>
</feature>
<feature type="repeat" description="WD" evidence="1">
    <location>
        <begin position="757"/>
        <end position="790"/>
    </location>
</feature>
<dbReference type="Gene3D" id="2.130.10.10">
    <property type="entry name" value="YVTN repeat-like/Quinoprotein amine dehydrogenase"/>
    <property type="match status" value="3"/>
</dbReference>
<dbReference type="OrthoDB" id="20669at2759"/>
<dbReference type="InterPro" id="IPR015943">
    <property type="entry name" value="WD40/YVTN_repeat-like_dom_sf"/>
</dbReference>